<feature type="chain" id="PRO_5002800697" evidence="2">
    <location>
        <begin position="21"/>
        <end position="243"/>
    </location>
</feature>
<keyword evidence="2" id="KW-0732">Signal</keyword>
<dbReference type="EMBL" id="ABVL01000028">
    <property type="protein sequence ID" value="EDY16734.1"/>
    <property type="molecule type" value="Genomic_DNA"/>
</dbReference>
<dbReference type="InParanoid" id="B4D9Y0"/>
<organism evidence="3 4">
    <name type="scientific">Chthoniobacter flavus Ellin428</name>
    <dbReference type="NCBI Taxonomy" id="497964"/>
    <lineage>
        <taxon>Bacteria</taxon>
        <taxon>Pseudomonadati</taxon>
        <taxon>Verrucomicrobiota</taxon>
        <taxon>Spartobacteria</taxon>
        <taxon>Chthoniobacterales</taxon>
        <taxon>Chthoniobacteraceae</taxon>
        <taxon>Chthoniobacter</taxon>
    </lineage>
</organism>
<evidence type="ECO:0000256" key="2">
    <source>
        <dbReference type="SAM" id="SignalP"/>
    </source>
</evidence>
<dbReference type="STRING" id="497964.CfE428DRAFT_5697"/>
<proteinExistence type="predicted"/>
<dbReference type="RefSeq" id="WP_006983018.1">
    <property type="nucleotide sequence ID" value="NZ_ABVL01000028.1"/>
</dbReference>
<feature type="region of interest" description="Disordered" evidence="1">
    <location>
        <begin position="98"/>
        <end position="139"/>
    </location>
</feature>
<feature type="signal peptide" evidence="2">
    <location>
        <begin position="1"/>
        <end position="20"/>
    </location>
</feature>
<protein>
    <submittedName>
        <fullName evidence="3">Uncharacterized protein</fullName>
    </submittedName>
</protein>
<dbReference type="Proteomes" id="UP000005824">
    <property type="component" value="Unassembled WGS sequence"/>
</dbReference>
<evidence type="ECO:0000256" key="1">
    <source>
        <dbReference type="SAM" id="MobiDB-lite"/>
    </source>
</evidence>
<dbReference type="eggNOG" id="ENOG502ZTTB">
    <property type="taxonomic scope" value="Bacteria"/>
</dbReference>
<name>B4D9Y0_9BACT</name>
<comment type="caution">
    <text evidence="3">The sequence shown here is derived from an EMBL/GenBank/DDBJ whole genome shotgun (WGS) entry which is preliminary data.</text>
</comment>
<gene>
    <name evidence="3" type="ORF">CfE428DRAFT_5697</name>
</gene>
<accession>B4D9Y0</accession>
<reference evidence="3 4" key="1">
    <citation type="journal article" date="2011" name="J. Bacteriol.">
        <title>Genome sequence of Chthoniobacter flavus Ellin428, an aerobic heterotrophic soil bacterium.</title>
        <authorList>
            <person name="Kant R."/>
            <person name="van Passel M.W."/>
            <person name="Palva A."/>
            <person name="Lucas S."/>
            <person name="Lapidus A."/>
            <person name="Glavina Del Rio T."/>
            <person name="Dalin E."/>
            <person name="Tice H."/>
            <person name="Bruce D."/>
            <person name="Goodwin L."/>
            <person name="Pitluck S."/>
            <person name="Larimer F.W."/>
            <person name="Land M.L."/>
            <person name="Hauser L."/>
            <person name="Sangwan P."/>
            <person name="de Vos W.M."/>
            <person name="Janssen P.H."/>
            <person name="Smidt H."/>
        </authorList>
    </citation>
    <scope>NUCLEOTIDE SEQUENCE [LARGE SCALE GENOMIC DNA]</scope>
    <source>
        <strain evidence="3 4">Ellin428</strain>
    </source>
</reference>
<dbReference type="AlphaFoldDB" id="B4D9Y0"/>
<evidence type="ECO:0000313" key="3">
    <source>
        <dbReference type="EMBL" id="EDY16734.1"/>
    </source>
</evidence>
<sequence length="243" mass="25730">MKSPLPILTVLSLAALSTFAQVPEAPGVRVEVQMVSMPLGKGLPLLPNLRDAGSIDGAFSQIQKMIAEDKATLLGWPEVVTKSGQRAVTEDIQEVRYASEYGPRPPAASASHGGPEKPAPPEPPQLSAGGAPVPTGFETRNTGATLEVEPVIGPDGKTIDLNIVPQYVRLLDTVAVASGRDANGHDWEIKQPRFYTAKTTTSLTVTTGKRVLLAEFRGPEGSNQIQFFILKAEVTGVGEAKAK</sequence>
<evidence type="ECO:0000313" key="4">
    <source>
        <dbReference type="Proteomes" id="UP000005824"/>
    </source>
</evidence>
<keyword evidence="4" id="KW-1185">Reference proteome</keyword>